<evidence type="ECO:0000313" key="9">
    <source>
        <dbReference type="Proteomes" id="UP000233565"/>
    </source>
</evidence>
<dbReference type="NCBIfam" id="TIGR04037">
    <property type="entry name" value="LLM_duo_CE1759"/>
    <property type="match status" value="1"/>
</dbReference>
<keyword evidence="9" id="KW-1185">Reference proteome</keyword>
<name>A0A1I1A230_9ACTN</name>
<dbReference type="InterPro" id="IPR029039">
    <property type="entry name" value="Flavoprotein-like_sf"/>
</dbReference>
<dbReference type="AlphaFoldDB" id="A0A1I1A230"/>
<organism evidence="7 8">
    <name type="scientific">Nocardioides alpinus</name>
    <dbReference type="NCBI Taxonomy" id="748909"/>
    <lineage>
        <taxon>Bacteria</taxon>
        <taxon>Bacillati</taxon>
        <taxon>Actinomycetota</taxon>
        <taxon>Actinomycetes</taxon>
        <taxon>Propionibacteriales</taxon>
        <taxon>Nocardioidaceae</taxon>
        <taxon>Nocardioides</taxon>
    </lineage>
</organism>
<dbReference type="Gene3D" id="3.40.50.360">
    <property type="match status" value="1"/>
</dbReference>
<accession>A0A1I1A230</accession>
<evidence type="ECO:0000256" key="4">
    <source>
        <dbReference type="SAM" id="MobiDB-lite"/>
    </source>
</evidence>
<evidence type="ECO:0000259" key="5">
    <source>
        <dbReference type="Pfam" id="PF03358"/>
    </source>
</evidence>
<feature type="domain" description="NADPH-dependent FMN reductase-like" evidence="5">
    <location>
        <begin position="4"/>
        <end position="154"/>
    </location>
</feature>
<keyword evidence="3" id="KW-0560">Oxidoreductase</keyword>
<evidence type="ECO:0000313" key="8">
    <source>
        <dbReference type="Proteomes" id="UP000199113"/>
    </source>
</evidence>
<dbReference type="OrthoDB" id="1643408at2"/>
<gene>
    <name evidence="6" type="ORF">CXG46_06715</name>
    <name evidence="7" type="ORF">SAMN05192575_107144</name>
</gene>
<feature type="compositionally biased region" description="Basic and acidic residues" evidence="4">
    <location>
        <begin position="213"/>
        <end position="222"/>
    </location>
</feature>
<evidence type="ECO:0000256" key="3">
    <source>
        <dbReference type="ARBA" id="ARBA00023002"/>
    </source>
</evidence>
<dbReference type="InterPro" id="IPR005025">
    <property type="entry name" value="FMN_Rdtase-like_dom"/>
</dbReference>
<keyword evidence="1" id="KW-0285">Flavoprotein</keyword>
<keyword evidence="2" id="KW-0288">FMN</keyword>
<reference evidence="7" key="1">
    <citation type="submission" date="2016-10" db="EMBL/GenBank/DDBJ databases">
        <authorList>
            <person name="de Groot N.N."/>
        </authorList>
    </citation>
    <scope>NUCLEOTIDE SEQUENCE [LARGE SCALE GENOMIC DNA]</scope>
    <source>
        <strain evidence="7">CGMCC 1.10697</strain>
    </source>
</reference>
<dbReference type="Proteomes" id="UP000233565">
    <property type="component" value="Unassembled WGS sequence"/>
</dbReference>
<dbReference type="EMBL" id="PJBV01000013">
    <property type="protein sequence ID" value="PKH42163.1"/>
    <property type="molecule type" value="Genomic_DNA"/>
</dbReference>
<dbReference type="PANTHER" id="PTHR43408:SF2">
    <property type="entry name" value="FMN REDUCTASE (NADPH)"/>
    <property type="match status" value="1"/>
</dbReference>
<dbReference type="SUPFAM" id="SSF52218">
    <property type="entry name" value="Flavoproteins"/>
    <property type="match status" value="1"/>
</dbReference>
<dbReference type="InterPro" id="IPR051814">
    <property type="entry name" value="NAD(P)H-dep_FMN_reductase"/>
</dbReference>
<dbReference type="STRING" id="748909.SAMN05192575_107144"/>
<reference evidence="6 9" key="2">
    <citation type="submission" date="2017-12" db="EMBL/GenBank/DDBJ databases">
        <title>Pharmacopeia of the Arctic Ocean.</title>
        <authorList>
            <person name="Collins E."/>
            <person name="Ducluzeau A.-L."/>
        </authorList>
    </citation>
    <scope>NUCLEOTIDE SEQUENCE [LARGE SCALE GENOMIC DNA]</scope>
    <source>
        <strain evidence="6 9">DSM 23325</strain>
    </source>
</reference>
<dbReference type="PANTHER" id="PTHR43408">
    <property type="entry name" value="FMN REDUCTASE (NADPH)"/>
    <property type="match status" value="1"/>
</dbReference>
<evidence type="ECO:0000313" key="7">
    <source>
        <dbReference type="EMBL" id="SFB31967.1"/>
    </source>
</evidence>
<dbReference type="GO" id="GO:0016491">
    <property type="term" value="F:oxidoreductase activity"/>
    <property type="evidence" value="ECO:0007669"/>
    <property type="project" value="UniProtKB-KW"/>
</dbReference>
<dbReference type="Pfam" id="PF03358">
    <property type="entry name" value="FMN_red"/>
    <property type="match status" value="1"/>
</dbReference>
<protein>
    <submittedName>
        <fullName evidence="7">FMN reductase</fullName>
    </submittedName>
    <submittedName>
        <fullName evidence="6">Oxidoreductase</fullName>
    </submittedName>
</protein>
<dbReference type="EMBL" id="FOKC01000007">
    <property type="protein sequence ID" value="SFB31967.1"/>
    <property type="molecule type" value="Genomic_DNA"/>
</dbReference>
<dbReference type="InterPro" id="IPR023932">
    <property type="entry name" value="CE1759_FMN_reduct"/>
</dbReference>
<proteinExistence type="predicted"/>
<feature type="region of interest" description="Disordered" evidence="4">
    <location>
        <begin position="190"/>
        <end position="222"/>
    </location>
</feature>
<dbReference type="Proteomes" id="UP000199113">
    <property type="component" value="Unassembled WGS sequence"/>
</dbReference>
<evidence type="ECO:0000256" key="1">
    <source>
        <dbReference type="ARBA" id="ARBA00022630"/>
    </source>
</evidence>
<sequence length="222" mass="23279">MTHRVLVVTAGLTVPSSTRLLADQLAEATSAQVGARGESVEVEYVELREVAGELATFMTTGGIPTPRLTELRERVSAADGLIAVTPVFNASFSGLFKMFFDALDPDALTGTPVLVAATAGSARHSLVLDHAMRPLFAYLRAVVVPTGVFAATEDFGSHGLSDRITRAASELASLVLSQGDYGVGGFAPDLAARPRRTPGTQVESDVTPFGDLLRGHTGSDPR</sequence>
<evidence type="ECO:0000256" key="2">
    <source>
        <dbReference type="ARBA" id="ARBA00022643"/>
    </source>
</evidence>
<evidence type="ECO:0000313" key="6">
    <source>
        <dbReference type="EMBL" id="PKH42163.1"/>
    </source>
</evidence>
<dbReference type="RefSeq" id="WP_091199736.1">
    <property type="nucleotide sequence ID" value="NZ_FOKC01000007.1"/>
</dbReference>